<dbReference type="AlphaFoldDB" id="G3IHU9"/>
<evidence type="ECO:0000256" key="1">
    <source>
        <dbReference type="SAM" id="MobiDB-lite"/>
    </source>
</evidence>
<gene>
    <name evidence="2" type="ORF">I79_023405</name>
</gene>
<evidence type="ECO:0000313" key="2">
    <source>
        <dbReference type="EMBL" id="EGV98906.1"/>
    </source>
</evidence>
<dbReference type="Proteomes" id="UP000001075">
    <property type="component" value="Unassembled WGS sequence"/>
</dbReference>
<dbReference type="EMBL" id="JH002869">
    <property type="protein sequence ID" value="EGV98906.1"/>
    <property type="molecule type" value="Genomic_DNA"/>
</dbReference>
<organism evidence="2 3">
    <name type="scientific">Cricetulus griseus</name>
    <name type="common">Chinese hamster</name>
    <name type="synonym">Cricetulus barabensis griseus</name>
    <dbReference type="NCBI Taxonomy" id="10029"/>
    <lineage>
        <taxon>Eukaryota</taxon>
        <taxon>Metazoa</taxon>
        <taxon>Chordata</taxon>
        <taxon>Craniata</taxon>
        <taxon>Vertebrata</taxon>
        <taxon>Euteleostomi</taxon>
        <taxon>Mammalia</taxon>
        <taxon>Eutheria</taxon>
        <taxon>Euarchontoglires</taxon>
        <taxon>Glires</taxon>
        <taxon>Rodentia</taxon>
        <taxon>Myomorpha</taxon>
        <taxon>Muroidea</taxon>
        <taxon>Cricetidae</taxon>
        <taxon>Cricetinae</taxon>
        <taxon>Cricetulus</taxon>
    </lineage>
</organism>
<protein>
    <submittedName>
        <fullName evidence="2">Protein FAM84A</fullName>
    </submittedName>
</protein>
<reference evidence="3" key="1">
    <citation type="journal article" date="2011" name="Nat. Biotechnol.">
        <title>The genomic sequence of the Chinese hamster ovary (CHO)-K1 cell line.</title>
        <authorList>
            <person name="Xu X."/>
            <person name="Nagarajan H."/>
            <person name="Lewis N.E."/>
            <person name="Pan S."/>
            <person name="Cai Z."/>
            <person name="Liu X."/>
            <person name="Chen W."/>
            <person name="Xie M."/>
            <person name="Wang W."/>
            <person name="Hammond S."/>
            <person name="Andersen M.R."/>
            <person name="Neff N."/>
            <person name="Passarelli B."/>
            <person name="Koh W."/>
            <person name="Fan H.C."/>
            <person name="Wang J."/>
            <person name="Gui Y."/>
            <person name="Lee K.H."/>
            <person name="Betenbaugh M.J."/>
            <person name="Quake S.R."/>
            <person name="Famili I."/>
            <person name="Palsson B.O."/>
            <person name="Wang J."/>
        </authorList>
    </citation>
    <scope>NUCLEOTIDE SEQUENCE [LARGE SCALE GENOMIC DNA]</scope>
    <source>
        <strain evidence="3">CHO K1 cell line</strain>
    </source>
</reference>
<evidence type="ECO:0000313" key="3">
    <source>
        <dbReference type="Proteomes" id="UP000001075"/>
    </source>
</evidence>
<feature type="region of interest" description="Disordered" evidence="1">
    <location>
        <begin position="23"/>
        <end position="42"/>
    </location>
</feature>
<dbReference type="InParanoid" id="G3IHU9"/>
<accession>G3IHU9</accession>
<name>G3IHU9_CRIGR</name>
<proteinExistence type="predicted"/>
<sequence length="169" mass="18746">MPAATWASRARRSAGLTWRALPPGSALESTSSRLGEVPAGTQTPQQQQQYYLKVHLEENKVHTASFHSLEHLICEKHSIDASGRLRVLQELEDFMDSSPPHLFLCSELLSCPLSSAPHPFLQHGTESSLKITRCLCRVFIAIGLLGVSKSMLPHLGQTLWFPWFGAKIC</sequence>